<evidence type="ECO:0000256" key="1">
    <source>
        <dbReference type="ARBA" id="ARBA00001946"/>
    </source>
</evidence>
<keyword evidence="6" id="KW-0547">Nucleotide-binding</keyword>
<evidence type="ECO:0000256" key="7">
    <source>
        <dbReference type="ARBA" id="ARBA00022842"/>
    </source>
</evidence>
<keyword evidence="2 9" id="KW-0808">Transferase</keyword>
<feature type="domain" description="tRNA nucleotidyltransferase/poly(A) polymerase RNA and SrmB- binding" evidence="11">
    <location>
        <begin position="172"/>
        <end position="228"/>
    </location>
</feature>
<organism evidence="13 14">
    <name type="scientific">Solibaculum mannosilyticum</name>
    <dbReference type="NCBI Taxonomy" id="2780922"/>
    <lineage>
        <taxon>Bacteria</taxon>
        <taxon>Bacillati</taxon>
        <taxon>Bacillota</taxon>
        <taxon>Clostridia</taxon>
        <taxon>Eubacteriales</taxon>
        <taxon>Oscillospiraceae</taxon>
        <taxon>Solibaculum</taxon>
    </lineage>
</organism>
<evidence type="ECO:0000256" key="5">
    <source>
        <dbReference type="ARBA" id="ARBA00022723"/>
    </source>
</evidence>
<evidence type="ECO:0000259" key="10">
    <source>
        <dbReference type="Pfam" id="PF01743"/>
    </source>
</evidence>
<evidence type="ECO:0000256" key="4">
    <source>
        <dbReference type="ARBA" id="ARBA00022695"/>
    </source>
</evidence>
<dbReference type="Gene3D" id="3.30.460.10">
    <property type="entry name" value="Beta Polymerase, domain 2"/>
    <property type="match status" value="1"/>
</dbReference>
<dbReference type="GO" id="GO:0046872">
    <property type="term" value="F:metal ion binding"/>
    <property type="evidence" value="ECO:0007669"/>
    <property type="project" value="UniProtKB-KW"/>
</dbReference>
<dbReference type="EMBL" id="AP023321">
    <property type="protein sequence ID" value="BCI61426.1"/>
    <property type="molecule type" value="Genomic_DNA"/>
</dbReference>
<dbReference type="PANTHER" id="PTHR46173">
    <property type="entry name" value="CCA TRNA NUCLEOTIDYLTRANSFERASE 1, MITOCHONDRIAL"/>
    <property type="match status" value="1"/>
</dbReference>
<evidence type="ECO:0000256" key="8">
    <source>
        <dbReference type="ARBA" id="ARBA00022884"/>
    </source>
</evidence>
<keyword evidence="5" id="KW-0479">Metal-binding</keyword>
<keyword evidence="4 13" id="KW-0548">Nucleotidyltransferase</keyword>
<dbReference type="GO" id="GO:0008033">
    <property type="term" value="P:tRNA processing"/>
    <property type="evidence" value="ECO:0007669"/>
    <property type="project" value="UniProtKB-KW"/>
</dbReference>
<keyword evidence="3" id="KW-0819">tRNA processing</keyword>
<keyword evidence="8 9" id="KW-0694">RNA-binding</keyword>
<feature type="domain" description="CCA-adding enzyme C-terminal" evidence="12">
    <location>
        <begin position="295"/>
        <end position="436"/>
    </location>
</feature>
<comment type="cofactor">
    <cofactor evidence="1">
        <name>Mg(2+)</name>
        <dbReference type="ChEBI" id="CHEBI:18420"/>
    </cofactor>
</comment>
<dbReference type="SUPFAM" id="SSF81891">
    <property type="entry name" value="Poly A polymerase C-terminal region-like"/>
    <property type="match status" value="1"/>
</dbReference>
<dbReference type="InterPro" id="IPR032828">
    <property type="entry name" value="PolyA_RNA-bd"/>
</dbReference>
<dbReference type="Pfam" id="PF01743">
    <property type="entry name" value="PolyA_pol"/>
    <property type="match status" value="1"/>
</dbReference>
<reference evidence="14" key="1">
    <citation type="submission" date="2020-07" db="EMBL/GenBank/DDBJ databases">
        <title>Complete genome sequencing of Clostridia bacterium strain 12CBH8.</title>
        <authorList>
            <person name="Sakamoto M."/>
            <person name="Murakami T."/>
            <person name="Mori H."/>
        </authorList>
    </citation>
    <scope>NUCLEOTIDE SEQUENCE [LARGE SCALE GENOMIC DNA]</scope>
    <source>
        <strain evidence="14">12CBH8</strain>
    </source>
</reference>
<dbReference type="CDD" id="cd05398">
    <property type="entry name" value="NT_ClassII-CCAase"/>
    <property type="match status" value="1"/>
</dbReference>
<accession>A0A7I8D3N5</accession>
<evidence type="ECO:0000259" key="12">
    <source>
        <dbReference type="Pfam" id="PF13735"/>
    </source>
</evidence>
<dbReference type="SUPFAM" id="SSF81301">
    <property type="entry name" value="Nucleotidyltransferase"/>
    <property type="match status" value="1"/>
</dbReference>
<dbReference type="InterPro" id="IPR043519">
    <property type="entry name" value="NT_sf"/>
</dbReference>
<dbReference type="GO" id="GO:0000166">
    <property type="term" value="F:nucleotide binding"/>
    <property type="evidence" value="ECO:0007669"/>
    <property type="project" value="UniProtKB-KW"/>
</dbReference>
<dbReference type="Gene3D" id="1.10.246.80">
    <property type="match status" value="1"/>
</dbReference>
<dbReference type="RefSeq" id="WP_215533191.1">
    <property type="nucleotide sequence ID" value="NZ_AP023321.1"/>
</dbReference>
<dbReference type="KEGG" id="sman:C12CBH8_20650"/>
<dbReference type="GO" id="GO:0016779">
    <property type="term" value="F:nucleotidyltransferase activity"/>
    <property type="evidence" value="ECO:0007669"/>
    <property type="project" value="UniProtKB-KW"/>
</dbReference>
<evidence type="ECO:0000256" key="6">
    <source>
        <dbReference type="ARBA" id="ARBA00022741"/>
    </source>
</evidence>
<evidence type="ECO:0000313" key="13">
    <source>
        <dbReference type="EMBL" id="BCI61426.1"/>
    </source>
</evidence>
<name>A0A7I8D3N5_9FIRM</name>
<dbReference type="InterPro" id="IPR002646">
    <property type="entry name" value="PolA_pol_head_dom"/>
</dbReference>
<dbReference type="Pfam" id="PF13735">
    <property type="entry name" value="tRNA_NucTran2_2"/>
    <property type="match status" value="1"/>
</dbReference>
<evidence type="ECO:0000259" key="11">
    <source>
        <dbReference type="Pfam" id="PF12627"/>
    </source>
</evidence>
<dbReference type="PANTHER" id="PTHR46173:SF1">
    <property type="entry name" value="CCA TRNA NUCLEOTIDYLTRANSFERASE 1, MITOCHONDRIAL"/>
    <property type="match status" value="1"/>
</dbReference>
<evidence type="ECO:0000256" key="9">
    <source>
        <dbReference type="RuleBase" id="RU003953"/>
    </source>
</evidence>
<feature type="domain" description="Poly A polymerase head" evidence="10">
    <location>
        <begin position="22"/>
        <end position="144"/>
    </location>
</feature>
<dbReference type="Proteomes" id="UP000593890">
    <property type="component" value="Chromosome"/>
</dbReference>
<gene>
    <name evidence="13" type="ORF">C12CBH8_20650</name>
</gene>
<evidence type="ECO:0000256" key="2">
    <source>
        <dbReference type="ARBA" id="ARBA00022679"/>
    </source>
</evidence>
<keyword evidence="14" id="KW-1185">Reference proteome</keyword>
<dbReference type="InterPro" id="IPR050264">
    <property type="entry name" value="Bact_CCA-adding_enz_type3_sf"/>
</dbReference>
<sequence length="446" mass="50402">MTISLPKGALYLIHKLEQKGEAYVVGGCVRDALRGVVPHDWDLCTSETPQQMLELFQDERVLKTGLKHGTVTVLLPDGAYEVTTYRVDGAYSDGRHPDHVTFTGCITEDLARRDFTINAMAYHPHRGLLDPFGGAQDLQDRQIRAVGDADKRFEEDSLRILRGLRFASTLRFTISPDCSASVHRNKELLNRVSKERIQVELSKMLLGDGVKEILLAYPDVLTQIIPSIEPMIGFEQRSAYHCFDVWEHTAHAVACAAKDPIVRWTMLFHDMGKPACFSEAEGVGHFYGHPAKSAAMAHDALRDLRMDHDTIRKVVQLVELHDLPLPQTERDVKRLLNRLGESQFYRLIEVRRADILAQTSSYRQERIAQADRALSRMQKVIEEGQCFSVGDLAVNGRDILAAGIPAGPEVGNMLHYLLELVMDQAVSNDRQCLLEEVQRKMRRIKR</sequence>
<dbReference type="Gene3D" id="1.10.3090.10">
    <property type="entry name" value="cca-adding enzyme, domain 2"/>
    <property type="match status" value="1"/>
</dbReference>
<dbReference type="GO" id="GO:0000049">
    <property type="term" value="F:tRNA binding"/>
    <property type="evidence" value="ECO:0007669"/>
    <property type="project" value="TreeGrafter"/>
</dbReference>
<dbReference type="InterPro" id="IPR032810">
    <property type="entry name" value="CCA-adding_enz_C"/>
</dbReference>
<proteinExistence type="inferred from homology"/>
<dbReference type="AlphaFoldDB" id="A0A7I8D3N5"/>
<evidence type="ECO:0000313" key="14">
    <source>
        <dbReference type="Proteomes" id="UP000593890"/>
    </source>
</evidence>
<keyword evidence="7" id="KW-0460">Magnesium</keyword>
<protein>
    <submittedName>
        <fullName evidence="13">Polynucleotide adenylyltransferase</fullName>
    </submittedName>
</protein>
<comment type="similarity">
    <text evidence="9">Belongs to the tRNA nucleotidyltransferase/poly(A) polymerase family.</text>
</comment>
<dbReference type="Pfam" id="PF12627">
    <property type="entry name" value="PolyA_pol_RNAbd"/>
    <property type="match status" value="1"/>
</dbReference>
<evidence type="ECO:0000256" key="3">
    <source>
        <dbReference type="ARBA" id="ARBA00022694"/>
    </source>
</evidence>